<accession>A0A7G5IJM3</accession>
<proteinExistence type="predicted"/>
<dbReference type="Proteomes" id="UP000515292">
    <property type="component" value="Chromosome"/>
</dbReference>
<reference evidence="1 2" key="1">
    <citation type="submission" date="2020-07" db="EMBL/GenBank/DDBJ databases">
        <title>Complete genome sequence for Sandaracinobacter sp. M6.</title>
        <authorList>
            <person name="Tang Y."/>
            <person name="Liu Q."/>
            <person name="Guo Z."/>
            <person name="Lei P."/>
            <person name="Huang B."/>
        </authorList>
    </citation>
    <scope>NUCLEOTIDE SEQUENCE [LARGE SCALE GENOMIC DNA]</scope>
    <source>
        <strain evidence="1 2">M6</strain>
    </source>
</reference>
<evidence type="ECO:0000313" key="2">
    <source>
        <dbReference type="Proteomes" id="UP000515292"/>
    </source>
</evidence>
<gene>
    <name evidence="1" type="ORF">H3309_03440</name>
</gene>
<dbReference type="EMBL" id="CP059851">
    <property type="protein sequence ID" value="QMW23565.1"/>
    <property type="molecule type" value="Genomic_DNA"/>
</dbReference>
<sequence>MAEDAGEEIELDPVVTVARITTLEMLVRQMMVVQLRMLDERGHIRLTPDYVAELSRAYAAKVDESPIIESNSPGVNYAFKMNVLNQLERFFDEITAHLKATGTS</sequence>
<evidence type="ECO:0000313" key="1">
    <source>
        <dbReference type="EMBL" id="QMW23565.1"/>
    </source>
</evidence>
<keyword evidence="2" id="KW-1185">Reference proteome</keyword>
<dbReference type="KEGG" id="sand:H3309_03440"/>
<dbReference type="AlphaFoldDB" id="A0A7G5IJM3"/>
<dbReference type="RefSeq" id="WP_182297388.1">
    <property type="nucleotide sequence ID" value="NZ_CP059851.1"/>
</dbReference>
<name>A0A7G5IJM3_9SPHN</name>
<protein>
    <submittedName>
        <fullName evidence="1">Uncharacterized protein</fullName>
    </submittedName>
</protein>
<organism evidence="1 2">
    <name type="scientific">Sandaracinobacteroides saxicola</name>
    <dbReference type="NCBI Taxonomy" id="2759707"/>
    <lineage>
        <taxon>Bacteria</taxon>
        <taxon>Pseudomonadati</taxon>
        <taxon>Pseudomonadota</taxon>
        <taxon>Alphaproteobacteria</taxon>
        <taxon>Sphingomonadales</taxon>
        <taxon>Sphingosinicellaceae</taxon>
        <taxon>Sandaracinobacteroides</taxon>
    </lineage>
</organism>